<sequence>MNEFELKLRFITGRSDEDNWEVHQVEDIRFWKEAVDLISLRECQHNGCMISIESDWRPVIDKLEKDLKRNVQLHSGEEVALGDIGDVTEVPVKILISGTNDLSGYFWYPNLFLEYYVYEIFFVLNLSRPGVCDFFSLSLEGVDNPWQKKSSKIEHERISSYNLEFAWENSFRGLFPSLKEIPINDVINWYEKIDIGLKQKATRPIEKTLFSFYHICKADGDISSIVWVFHALESLYSTKVGEGFSNLINRISALLSLDEKQVSILKKNLRKLYDMRSSLIHGGYEIYHPMRNEVVDKTIENQYSEIYENHQFGISILIASLQALIEKRWYRINVIEQLDGSNRP</sequence>
<name>A0A939DRR6_9ALTE</name>
<accession>A0A939DRR6</accession>
<protein>
    <recommendedName>
        <fullName evidence="3">Apea-like HEPN domain-containing protein</fullName>
    </recommendedName>
</protein>
<gene>
    <name evidence="1" type="ORF">J0A66_17435</name>
</gene>
<reference evidence="1" key="1">
    <citation type="submission" date="2021-03" db="EMBL/GenBank/DDBJ databases">
        <title>novel species isolated from a fishpond in China.</title>
        <authorList>
            <person name="Lu H."/>
            <person name="Cai Z."/>
        </authorList>
    </citation>
    <scope>NUCLEOTIDE SEQUENCE</scope>
    <source>
        <strain evidence="1">JCM 30855</strain>
    </source>
</reference>
<dbReference type="EMBL" id="JAFKCV010000012">
    <property type="protein sequence ID" value="MBN7827020.1"/>
    <property type="molecule type" value="Genomic_DNA"/>
</dbReference>
<dbReference type="Proteomes" id="UP000664654">
    <property type="component" value="Unassembled WGS sequence"/>
</dbReference>
<evidence type="ECO:0000313" key="1">
    <source>
        <dbReference type="EMBL" id="MBN7827020.1"/>
    </source>
</evidence>
<comment type="caution">
    <text evidence="1">The sequence shown here is derived from an EMBL/GenBank/DDBJ whole genome shotgun (WGS) entry which is preliminary data.</text>
</comment>
<dbReference type="RefSeq" id="WP_206575130.1">
    <property type="nucleotide sequence ID" value="NZ_JAFKCV010000012.1"/>
</dbReference>
<evidence type="ECO:0000313" key="2">
    <source>
        <dbReference type="Proteomes" id="UP000664654"/>
    </source>
</evidence>
<dbReference type="AlphaFoldDB" id="A0A939DRR6"/>
<evidence type="ECO:0008006" key="3">
    <source>
        <dbReference type="Google" id="ProtNLM"/>
    </source>
</evidence>
<organism evidence="1 2">
    <name type="scientific">Bowmanella dokdonensis</name>
    <dbReference type="NCBI Taxonomy" id="751969"/>
    <lineage>
        <taxon>Bacteria</taxon>
        <taxon>Pseudomonadati</taxon>
        <taxon>Pseudomonadota</taxon>
        <taxon>Gammaproteobacteria</taxon>
        <taxon>Alteromonadales</taxon>
        <taxon>Alteromonadaceae</taxon>
        <taxon>Bowmanella</taxon>
    </lineage>
</organism>
<keyword evidence="2" id="KW-1185">Reference proteome</keyword>
<proteinExistence type="predicted"/>